<reference evidence="1 2" key="1">
    <citation type="journal article" date="2018" name="Sci. Rep.">
        <title>Genomic signatures of local adaptation to the degree of environmental predictability in rotifers.</title>
        <authorList>
            <person name="Franch-Gras L."/>
            <person name="Hahn C."/>
            <person name="Garcia-Roger E.M."/>
            <person name="Carmona M.J."/>
            <person name="Serra M."/>
            <person name="Gomez A."/>
        </authorList>
    </citation>
    <scope>NUCLEOTIDE SEQUENCE [LARGE SCALE GENOMIC DNA]</scope>
    <source>
        <strain evidence="1">HYR1</strain>
    </source>
</reference>
<evidence type="ECO:0000313" key="1">
    <source>
        <dbReference type="EMBL" id="RNA40816.1"/>
    </source>
</evidence>
<sequence length="102" mass="11506">MTYKIGKKSPIREGIIKGSSFETLFVVLIYFNDEQKIPIDPCPIFLGIKLDPKLSFTIHLKHTEKRIAIKRSSRSAFRPVVLREIKGITQAAQNGSESFLSA</sequence>
<dbReference type="AlphaFoldDB" id="A0A3M7SYL9"/>
<dbReference type="Proteomes" id="UP000276133">
    <property type="component" value="Unassembled WGS sequence"/>
</dbReference>
<protein>
    <submittedName>
        <fullName evidence="1">Uncharacterized protein</fullName>
    </submittedName>
</protein>
<dbReference type="EMBL" id="REGN01000588">
    <property type="protein sequence ID" value="RNA40816.1"/>
    <property type="molecule type" value="Genomic_DNA"/>
</dbReference>
<comment type="caution">
    <text evidence="1">The sequence shown here is derived from an EMBL/GenBank/DDBJ whole genome shotgun (WGS) entry which is preliminary data.</text>
</comment>
<organism evidence="1 2">
    <name type="scientific">Brachionus plicatilis</name>
    <name type="common">Marine rotifer</name>
    <name type="synonym">Brachionus muelleri</name>
    <dbReference type="NCBI Taxonomy" id="10195"/>
    <lineage>
        <taxon>Eukaryota</taxon>
        <taxon>Metazoa</taxon>
        <taxon>Spiralia</taxon>
        <taxon>Gnathifera</taxon>
        <taxon>Rotifera</taxon>
        <taxon>Eurotatoria</taxon>
        <taxon>Monogononta</taxon>
        <taxon>Pseudotrocha</taxon>
        <taxon>Ploima</taxon>
        <taxon>Brachionidae</taxon>
        <taxon>Brachionus</taxon>
    </lineage>
</organism>
<proteinExistence type="predicted"/>
<accession>A0A3M7SYL9</accession>
<keyword evidence="2" id="KW-1185">Reference proteome</keyword>
<gene>
    <name evidence="1" type="ORF">BpHYR1_022808</name>
</gene>
<evidence type="ECO:0000313" key="2">
    <source>
        <dbReference type="Proteomes" id="UP000276133"/>
    </source>
</evidence>
<name>A0A3M7SYL9_BRAPC</name>
<dbReference type="OrthoDB" id="10050074at2759"/>